<protein>
    <submittedName>
        <fullName evidence="8">Uncharacterized protein</fullName>
    </submittedName>
</protein>
<dbReference type="CDD" id="cd01335">
    <property type="entry name" value="Radical_SAM"/>
    <property type="match status" value="1"/>
</dbReference>
<dbReference type="Proteomes" id="UP001320544">
    <property type="component" value="Chromosome"/>
</dbReference>
<evidence type="ECO:0000256" key="1">
    <source>
        <dbReference type="ARBA" id="ARBA00022691"/>
    </source>
</evidence>
<evidence type="ECO:0000256" key="3">
    <source>
        <dbReference type="ARBA" id="ARBA00023004"/>
    </source>
</evidence>
<dbReference type="InterPro" id="IPR026351">
    <property type="entry name" value="rSAM_ArsS-like"/>
</dbReference>
<proteinExistence type="predicted"/>
<dbReference type="NCBIfam" id="TIGR04167">
    <property type="entry name" value="rSAM_SeCys"/>
    <property type="match status" value="1"/>
</dbReference>
<dbReference type="Gene3D" id="3.20.20.70">
    <property type="entry name" value="Aldolase class I"/>
    <property type="match status" value="1"/>
</dbReference>
<dbReference type="SUPFAM" id="SSF102114">
    <property type="entry name" value="Radical SAM enzymes"/>
    <property type="match status" value="1"/>
</dbReference>
<dbReference type="Gene3D" id="3.40.50.150">
    <property type="entry name" value="Vaccinia Virus protein VP39"/>
    <property type="match status" value="1"/>
</dbReference>
<evidence type="ECO:0000313" key="8">
    <source>
        <dbReference type="EMBL" id="BDE96865.1"/>
    </source>
</evidence>
<name>A0ABM7WKM2_9ACTN</name>
<feature type="domain" description="Radical SAM core" evidence="5">
    <location>
        <begin position="390"/>
        <end position="525"/>
    </location>
</feature>
<evidence type="ECO:0000259" key="5">
    <source>
        <dbReference type="Pfam" id="PF04055"/>
    </source>
</evidence>
<dbReference type="PANTHER" id="PTHR43728:SF1">
    <property type="entry name" value="FE-S OXIDOREDUCTASE"/>
    <property type="match status" value="1"/>
</dbReference>
<evidence type="ECO:0000259" key="6">
    <source>
        <dbReference type="Pfam" id="PF12345"/>
    </source>
</evidence>
<evidence type="ECO:0000256" key="4">
    <source>
        <dbReference type="ARBA" id="ARBA00023014"/>
    </source>
</evidence>
<keyword evidence="2" id="KW-0479">Metal-binding</keyword>
<dbReference type="Pfam" id="PF12345">
    <property type="entry name" value="DUF3641"/>
    <property type="match status" value="1"/>
</dbReference>
<organism evidence="8 9">
    <name type="scientific">Raoultibacter timonensis</name>
    <dbReference type="NCBI Taxonomy" id="1907662"/>
    <lineage>
        <taxon>Bacteria</taxon>
        <taxon>Bacillati</taxon>
        <taxon>Actinomycetota</taxon>
        <taxon>Coriobacteriia</taxon>
        <taxon>Eggerthellales</taxon>
        <taxon>Eggerthellaceae</taxon>
        <taxon>Raoultibacter</taxon>
    </lineage>
</organism>
<evidence type="ECO:0000313" key="9">
    <source>
        <dbReference type="Proteomes" id="UP001320544"/>
    </source>
</evidence>
<evidence type="ECO:0000259" key="7">
    <source>
        <dbReference type="Pfam" id="PF13847"/>
    </source>
</evidence>
<dbReference type="Pfam" id="PF04055">
    <property type="entry name" value="Radical_SAM"/>
    <property type="match status" value="1"/>
</dbReference>
<dbReference type="SFLD" id="SFLDS00029">
    <property type="entry name" value="Radical_SAM"/>
    <property type="match status" value="1"/>
</dbReference>
<sequence length="680" mass="74511">MPIGKTTTHDQVREYYGRVLGSSDDLKTNACCCATEAPPKYVLDVMGLIADEIVERFYGCGSPIPPALEGATVLDLGCGTGRDVFVISKLVGETGRVIGVDMTPEQLAVAERYREEQARRFGFAESNVGLACGYIEDLASLGIADESIDVVVSNCVINLSPFKDLVFSEIYRVLKPGGELYFSDVFSDRRIPVALRDDPVLRGECLGGALYLEDFRRMMARHGWESYAFTAVDDIHVGDFTLETKLGFIGFTSRTVRAIKASGLEDGEEDFGQSATYTGAIPEVPRYFDFDVETRFVKGKPRAISGNTARMLEQSRYGAAFEITRPGRHRGRFDAARAQEALEIRTGAKKVDLALLERACERCGIIPFDERVGEPTLLGAHAAPSTMQVNVCYACNLACRHCYLECGPSRAERMGRSIMEDCLEAFRTGGFSVLDITGGSPEYNPDFEWFLREGAKLGSTIVRTNGTLLCEPEYEHLMEAFAETRSRVVISLPFYNGDGADAQRGRGVFAKAVASIRRLNELGYGSDETLPLDIVYNVAGPFLPPPQELVEEAYKHVLAQEQGIEFDSLLAFNNYALGRFAADLMEAGMLDEYLRLLADNFNALAVTRMMCLDQVNVDVDGRLYDCECNHVLGLPLIIDGRDATIADITEKPLASRTVRTNPVCYSCAAGSGSSCGGSLV</sequence>
<dbReference type="InterPro" id="IPR024521">
    <property type="entry name" value="ArsS-like_C"/>
</dbReference>
<dbReference type="SFLD" id="SFLDG01067">
    <property type="entry name" value="SPASM/twitch_domain_containing"/>
    <property type="match status" value="1"/>
</dbReference>
<gene>
    <name evidence="8" type="ORF">CE91St30_21980</name>
</gene>
<keyword evidence="3" id="KW-0408">Iron</keyword>
<dbReference type="InterPro" id="IPR007197">
    <property type="entry name" value="rSAM"/>
</dbReference>
<accession>A0ABM7WKM2</accession>
<dbReference type="InterPro" id="IPR058240">
    <property type="entry name" value="rSAM_sf"/>
</dbReference>
<feature type="domain" description="Arsenosugar biosynthesis radical SAM protein ArsS-like C-terminal" evidence="6">
    <location>
        <begin position="543"/>
        <end position="678"/>
    </location>
</feature>
<dbReference type="RefSeq" id="WP_244386010.1">
    <property type="nucleotide sequence ID" value="NZ_AP025564.1"/>
</dbReference>
<keyword evidence="9" id="KW-1185">Reference proteome</keyword>
<dbReference type="InterPro" id="IPR029063">
    <property type="entry name" value="SAM-dependent_MTases_sf"/>
</dbReference>
<feature type="domain" description="Methyltransferase" evidence="7">
    <location>
        <begin position="70"/>
        <end position="222"/>
    </location>
</feature>
<dbReference type="CDD" id="cd02440">
    <property type="entry name" value="AdoMet_MTases"/>
    <property type="match status" value="1"/>
</dbReference>
<keyword evidence="1" id="KW-0949">S-adenosyl-L-methionine</keyword>
<dbReference type="SUPFAM" id="SSF53335">
    <property type="entry name" value="S-adenosyl-L-methionine-dependent methyltransferases"/>
    <property type="match status" value="1"/>
</dbReference>
<dbReference type="InterPro" id="IPR013785">
    <property type="entry name" value="Aldolase_TIM"/>
</dbReference>
<dbReference type="Pfam" id="PF13847">
    <property type="entry name" value="Methyltransf_31"/>
    <property type="match status" value="1"/>
</dbReference>
<dbReference type="InterPro" id="IPR025714">
    <property type="entry name" value="Methyltranfer_dom"/>
</dbReference>
<evidence type="ECO:0000256" key="2">
    <source>
        <dbReference type="ARBA" id="ARBA00022723"/>
    </source>
</evidence>
<dbReference type="PANTHER" id="PTHR43728">
    <property type="entry name" value="SLR0304 PROTEIN"/>
    <property type="match status" value="1"/>
</dbReference>
<reference evidence="8 9" key="1">
    <citation type="submission" date="2022-01" db="EMBL/GenBank/DDBJ databases">
        <title>Novel bile acid biosynthetic pathways are enriched in the microbiome of centenarians.</title>
        <authorList>
            <person name="Sato Y."/>
            <person name="Atarashi K."/>
            <person name="Plichta R.D."/>
            <person name="Arai Y."/>
            <person name="Sasajima S."/>
            <person name="Kearney M.S."/>
            <person name="Suda W."/>
            <person name="Takeshita K."/>
            <person name="Sasaki T."/>
            <person name="Okamoto S."/>
            <person name="Skelly N.A."/>
            <person name="Okamura Y."/>
            <person name="Vlamakis H."/>
            <person name="Li Y."/>
            <person name="Tanoue T."/>
            <person name="Takei H."/>
            <person name="Nittono H."/>
            <person name="Narushima S."/>
            <person name="Irie J."/>
            <person name="Itoh H."/>
            <person name="Moriya K."/>
            <person name="Sugiura Y."/>
            <person name="Suematsu M."/>
            <person name="Moritoki N."/>
            <person name="Shibata S."/>
            <person name="Littman R.D."/>
            <person name="Fischbach A.M."/>
            <person name="Uwamino Y."/>
            <person name="Inoue T."/>
            <person name="Honda A."/>
            <person name="Hattori M."/>
            <person name="Murai T."/>
            <person name="Xavier J.R."/>
            <person name="Hirose N."/>
            <person name="Honda K."/>
        </authorList>
    </citation>
    <scope>NUCLEOTIDE SEQUENCE [LARGE SCALE GENOMIC DNA]</scope>
    <source>
        <strain evidence="8 9">CE91-St30</strain>
    </source>
</reference>
<dbReference type="EMBL" id="AP025564">
    <property type="protein sequence ID" value="BDE96865.1"/>
    <property type="molecule type" value="Genomic_DNA"/>
</dbReference>
<keyword evidence="4" id="KW-0411">Iron-sulfur</keyword>
<dbReference type="Gene3D" id="3.40.5.100">
    <property type="match status" value="1"/>
</dbReference>